<evidence type="ECO:0000256" key="8">
    <source>
        <dbReference type="ARBA" id="ARBA00022792"/>
    </source>
</evidence>
<dbReference type="CTD" id="4540"/>
<evidence type="ECO:0000313" key="21">
    <source>
        <dbReference type="EMBL" id="UZZ44207.1"/>
    </source>
</evidence>
<dbReference type="PANTHER" id="PTHR42829">
    <property type="entry name" value="NADH-UBIQUINONE OXIDOREDUCTASE CHAIN 5"/>
    <property type="match status" value="1"/>
</dbReference>
<evidence type="ECO:0000256" key="14">
    <source>
        <dbReference type="ARBA" id="ARBA00023128"/>
    </source>
</evidence>
<protein>
    <recommendedName>
        <fullName evidence="4">NADH-ubiquinone oxidoreductase chain 5</fullName>
        <ecNumber evidence="3">7.1.1.2</ecNumber>
    </recommendedName>
    <alternativeName>
        <fullName evidence="16">NADH dehydrogenase subunit 5</fullName>
    </alternativeName>
</protein>
<dbReference type="RefSeq" id="YP_010586419.1">
    <property type="nucleotide sequence ID" value="NC_069273.1"/>
</dbReference>
<evidence type="ECO:0000256" key="6">
    <source>
        <dbReference type="ARBA" id="ARBA00022660"/>
    </source>
</evidence>
<dbReference type="InterPro" id="IPR010934">
    <property type="entry name" value="NADH_DH_su5_C"/>
</dbReference>
<reference evidence="21" key="2">
    <citation type="journal article" date="2022" name="Syst. Entomol.">
        <title>Massive gene rearrangements of mitochondrial genomes and implications for the phylogeny of Trichoptera (Insecta).</title>
        <authorList>
            <person name="Ge X."/>
            <person name="Peng L."/>
            <person name="Vogler A.P."/>
            <person name="Morse J.C."/>
            <person name="Yang L."/>
            <person name="Sun C."/>
            <person name="Wang B."/>
        </authorList>
    </citation>
    <scope>NUCLEOTIDE SEQUENCE</scope>
</reference>
<dbReference type="GeneID" id="77426192"/>
<dbReference type="InterPro" id="IPR001750">
    <property type="entry name" value="ND/Mrp_TM"/>
</dbReference>
<feature type="domain" description="NADH:quinone oxidoreductase/Mrp antiporter transmembrane" evidence="19">
    <location>
        <begin position="104"/>
        <end position="380"/>
    </location>
</feature>
<keyword evidence="5" id="KW-0813">Transport</keyword>
<feature type="transmembrane region" description="Helical" evidence="18">
    <location>
        <begin position="295"/>
        <end position="316"/>
    </location>
</feature>
<feature type="domain" description="NADH dehydrogenase subunit 5 C-terminal" evidence="20">
    <location>
        <begin position="391"/>
        <end position="559"/>
    </location>
</feature>
<feature type="transmembrane region" description="Helical" evidence="18">
    <location>
        <begin position="337"/>
        <end position="358"/>
    </location>
</feature>
<keyword evidence="7 18" id="KW-0812">Transmembrane</keyword>
<evidence type="ECO:0000256" key="4">
    <source>
        <dbReference type="ARBA" id="ARBA00021096"/>
    </source>
</evidence>
<feature type="transmembrane region" description="Helical" evidence="18">
    <location>
        <begin position="54"/>
        <end position="75"/>
    </location>
</feature>
<dbReference type="GO" id="GO:0003954">
    <property type="term" value="F:NADH dehydrogenase activity"/>
    <property type="evidence" value="ECO:0007669"/>
    <property type="project" value="TreeGrafter"/>
</dbReference>
<dbReference type="InterPro" id="IPR003945">
    <property type="entry name" value="NU5C-like"/>
</dbReference>
<keyword evidence="11 18" id="KW-1133">Transmembrane helix</keyword>
<evidence type="ECO:0000259" key="19">
    <source>
        <dbReference type="Pfam" id="PF00361"/>
    </source>
</evidence>
<keyword evidence="14 21" id="KW-0496">Mitochondrion</keyword>
<evidence type="ECO:0000259" key="20">
    <source>
        <dbReference type="Pfam" id="PF06455"/>
    </source>
</evidence>
<feature type="transmembrane region" description="Helical" evidence="18">
    <location>
        <begin position="7"/>
        <end position="34"/>
    </location>
</feature>
<dbReference type="EMBL" id="OL678036">
    <property type="protein sequence ID" value="UZZ44207.1"/>
    <property type="molecule type" value="Genomic_DNA"/>
</dbReference>
<dbReference type="PRINTS" id="PR01434">
    <property type="entry name" value="NADHDHGNASE5"/>
</dbReference>
<evidence type="ECO:0000256" key="3">
    <source>
        <dbReference type="ARBA" id="ARBA00012944"/>
    </source>
</evidence>
<dbReference type="GO" id="GO:0005743">
    <property type="term" value="C:mitochondrial inner membrane"/>
    <property type="evidence" value="ECO:0007669"/>
    <property type="project" value="UniProtKB-SubCell"/>
</dbReference>
<dbReference type="GO" id="GO:0015990">
    <property type="term" value="P:electron transport coupled proton transport"/>
    <property type="evidence" value="ECO:0007669"/>
    <property type="project" value="TreeGrafter"/>
</dbReference>
<feature type="transmembrane region" description="Helical" evidence="18">
    <location>
        <begin position="395"/>
        <end position="413"/>
    </location>
</feature>
<keyword evidence="9" id="KW-1278">Translocase</keyword>
<evidence type="ECO:0000256" key="2">
    <source>
        <dbReference type="ARBA" id="ARBA00004448"/>
    </source>
</evidence>
<feature type="transmembrane region" description="Helical" evidence="18">
    <location>
        <begin position="110"/>
        <end position="130"/>
    </location>
</feature>
<feature type="transmembrane region" description="Helical" evidence="18">
    <location>
        <begin position="370"/>
        <end position="388"/>
    </location>
</feature>
<sequence length="561" mass="66498">MNFFYCLFFLLFMNSILLMIFGMLFIWLNFIYLIEFYLFDLFSCNILMLILLDYKSLLFSSIVLIISSMIMLYSNVYMSNEIYKKRFLTLVFMFILSMLLLIMSPNMISIMLGWDGLGLISFCLVIYYQNKKSLNSGILTALMNRIGDVMLLISIVWMMNYGSWNFLFYLSFINLDLSMYMVLFFVMMASITKSAQIPYCSWLPAAMAAPTPISALVHSSTLVTAGVYLMIRFNFFFSSSFIYYLLFFLSIFTMFMAGISANFEFNLKKIIALSTLSQLGMMMSILSLGMNLMGFFHLLSHALFKSMLFMCAGMFIHMMNNNQDIRKMGNLIEVMPITCLNFMIGNFSLMGIPFLTGFYSKDLIIEKMMFFGYNWIYYLIYFISLGLTVSYSIRLIYFLLLGSLNYMMFYFILDDYEVSWSMLGLVILSIIGGSILNWLIFYNLNFIYLSNMYKMTIYMFMFIGMILGFYLYYFKIFNFFFFMNMFYMPMLFSYGINYFLFMFNYKLMKNLDSGWLEEFGSIGFKKNLIFLIFSNQVFLFTFMNMFVFLLFMYIIYMLYYF</sequence>
<evidence type="ECO:0000256" key="10">
    <source>
        <dbReference type="ARBA" id="ARBA00022982"/>
    </source>
</evidence>
<keyword evidence="12" id="KW-0520">NAD</keyword>
<evidence type="ECO:0000256" key="7">
    <source>
        <dbReference type="ARBA" id="ARBA00022692"/>
    </source>
</evidence>
<feature type="transmembrane region" description="Helical" evidence="18">
    <location>
        <begin position="528"/>
        <end position="559"/>
    </location>
</feature>
<proteinExistence type="predicted"/>
<name>A0A9E8RT32_9NEOP</name>
<evidence type="ECO:0000256" key="12">
    <source>
        <dbReference type="ARBA" id="ARBA00023027"/>
    </source>
</evidence>
<evidence type="ECO:0000256" key="11">
    <source>
        <dbReference type="ARBA" id="ARBA00022989"/>
    </source>
</evidence>
<dbReference type="GO" id="GO:0042773">
    <property type="term" value="P:ATP synthesis coupled electron transport"/>
    <property type="evidence" value="ECO:0007669"/>
    <property type="project" value="InterPro"/>
</dbReference>
<comment type="catalytic activity">
    <reaction evidence="17">
        <text>a ubiquinone + NADH + 5 H(+)(in) = a ubiquinol + NAD(+) + 4 H(+)(out)</text>
        <dbReference type="Rhea" id="RHEA:29091"/>
        <dbReference type="Rhea" id="RHEA-COMP:9565"/>
        <dbReference type="Rhea" id="RHEA-COMP:9566"/>
        <dbReference type="ChEBI" id="CHEBI:15378"/>
        <dbReference type="ChEBI" id="CHEBI:16389"/>
        <dbReference type="ChEBI" id="CHEBI:17976"/>
        <dbReference type="ChEBI" id="CHEBI:57540"/>
        <dbReference type="ChEBI" id="CHEBI:57945"/>
        <dbReference type="EC" id="7.1.1.2"/>
    </reaction>
</comment>
<dbReference type="EC" id="7.1.1.2" evidence="3"/>
<evidence type="ECO:0000256" key="16">
    <source>
        <dbReference type="ARBA" id="ARBA00031027"/>
    </source>
</evidence>
<feature type="transmembrane region" description="Helical" evidence="18">
    <location>
        <begin position="142"/>
        <end position="160"/>
    </location>
</feature>
<organism evidence="21">
    <name type="scientific">Nyctiophylax orbicularis</name>
    <dbReference type="NCBI Taxonomy" id="2904907"/>
    <lineage>
        <taxon>Eukaryota</taxon>
        <taxon>Metazoa</taxon>
        <taxon>Ecdysozoa</taxon>
        <taxon>Arthropoda</taxon>
        <taxon>Hexapoda</taxon>
        <taxon>Insecta</taxon>
        <taxon>Pterygota</taxon>
        <taxon>Neoptera</taxon>
        <taxon>Endopterygota</taxon>
        <taxon>Trichoptera</taxon>
        <taxon>Annulipalpia</taxon>
        <taxon>Psychomyioidea</taxon>
        <taxon>Polycentropodidae</taxon>
        <taxon>Polycentropodinae</taxon>
        <taxon>Nyctiophylax</taxon>
    </lineage>
</organism>
<geneLocation type="mitochondrion" evidence="21"/>
<comment type="function">
    <text evidence="1">Core subunit of the mitochondrial membrane respiratory chain NADH dehydrogenase (Complex I) that is believed to belong to the minimal assembly required for catalysis. Complex I functions in the transfer of electrons from NADH to the respiratory chain. The immediate electron acceptor for the enzyme is believed to be ubiquinone.</text>
</comment>
<evidence type="ECO:0000256" key="5">
    <source>
        <dbReference type="ARBA" id="ARBA00022448"/>
    </source>
</evidence>
<evidence type="ECO:0000256" key="9">
    <source>
        <dbReference type="ARBA" id="ARBA00022967"/>
    </source>
</evidence>
<dbReference type="Pfam" id="PF06455">
    <property type="entry name" value="NADH5_C"/>
    <property type="match status" value="1"/>
</dbReference>
<evidence type="ECO:0000256" key="15">
    <source>
        <dbReference type="ARBA" id="ARBA00023136"/>
    </source>
</evidence>
<gene>
    <name evidence="21" type="primary">ND5</name>
</gene>
<dbReference type="GO" id="GO:0008137">
    <property type="term" value="F:NADH dehydrogenase (ubiquinone) activity"/>
    <property type="evidence" value="ECO:0007669"/>
    <property type="project" value="UniProtKB-EC"/>
</dbReference>
<feature type="transmembrane region" description="Helical" evidence="18">
    <location>
        <begin position="87"/>
        <end position="104"/>
    </location>
</feature>
<feature type="transmembrane region" description="Helical" evidence="18">
    <location>
        <begin position="166"/>
        <end position="190"/>
    </location>
</feature>
<keyword evidence="15 18" id="KW-0472">Membrane</keyword>
<evidence type="ECO:0000256" key="1">
    <source>
        <dbReference type="ARBA" id="ARBA00003257"/>
    </source>
</evidence>
<keyword evidence="6" id="KW-0679">Respiratory chain</keyword>
<evidence type="ECO:0000256" key="13">
    <source>
        <dbReference type="ARBA" id="ARBA00023075"/>
    </source>
</evidence>
<evidence type="ECO:0000256" key="18">
    <source>
        <dbReference type="SAM" id="Phobius"/>
    </source>
</evidence>
<feature type="transmembrane region" description="Helical" evidence="18">
    <location>
        <begin position="486"/>
        <end position="507"/>
    </location>
</feature>
<comment type="subcellular location">
    <subcellularLocation>
        <location evidence="2">Mitochondrion inner membrane</location>
        <topology evidence="2">Multi-pass membrane protein</topology>
    </subcellularLocation>
</comment>
<evidence type="ECO:0000256" key="17">
    <source>
        <dbReference type="ARBA" id="ARBA00049551"/>
    </source>
</evidence>
<feature type="transmembrane region" description="Helical" evidence="18">
    <location>
        <begin position="456"/>
        <end position="474"/>
    </location>
</feature>
<feature type="transmembrane region" description="Helical" evidence="18">
    <location>
        <begin position="202"/>
        <end position="229"/>
    </location>
</feature>
<keyword evidence="13" id="KW-0830">Ubiquinone</keyword>
<dbReference type="AlphaFoldDB" id="A0A9E8RT32"/>
<keyword evidence="8" id="KW-0999">Mitochondrion inner membrane</keyword>
<feature type="transmembrane region" description="Helical" evidence="18">
    <location>
        <begin position="241"/>
        <end position="263"/>
    </location>
</feature>
<keyword evidence="10" id="KW-0249">Electron transport</keyword>
<feature type="transmembrane region" description="Helical" evidence="18">
    <location>
        <begin position="419"/>
        <end position="444"/>
    </location>
</feature>
<accession>A0A9E8RT32</accession>
<dbReference type="Pfam" id="PF00361">
    <property type="entry name" value="Proton_antipo_M"/>
    <property type="match status" value="1"/>
</dbReference>
<feature type="transmembrane region" description="Helical" evidence="18">
    <location>
        <begin position="270"/>
        <end position="289"/>
    </location>
</feature>
<reference evidence="21" key="1">
    <citation type="submission" date="2021-11" db="EMBL/GenBank/DDBJ databases">
        <authorList>
            <person name="Ge X.-Y."/>
            <person name="Peng L."/>
            <person name="Sun C.-H."/>
            <person name="Wang B.-X."/>
        </authorList>
    </citation>
    <scope>NUCLEOTIDE SEQUENCE</scope>
</reference>
<dbReference type="PANTHER" id="PTHR42829:SF2">
    <property type="entry name" value="NADH-UBIQUINONE OXIDOREDUCTASE CHAIN 5"/>
    <property type="match status" value="1"/>
</dbReference>